<dbReference type="AlphaFoldDB" id="A0AA48HLC4"/>
<evidence type="ECO:0000313" key="3">
    <source>
        <dbReference type="EMBL" id="BDX08571.1"/>
    </source>
</evidence>
<dbReference type="InterPro" id="IPR003033">
    <property type="entry name" value="SCP2_sterol-bd_dom"/>
</dbReference>
<dbReference type="KEGG" id="pmaw:MACH26_40920"/>
<keyword evidence="1" id="KW-0963">Cytoplasm</keyword>
<dbReference type="PANTHER" id="PTHR38693">
    <property type="entry name" value="UBIQUINONE BIOSYNTHESIS PROTEIN UBIJ"/>
    <property type="match status" value="1"/>
</dbReference>
<dbReference type="HAMAP" id="MF_02215">
    <property type="entry name" value="UbiJ"/>
    <property type="match status" value="1"/>
</dbReference>
<dbReference type="GO" id="GO:0005737">
    <property type="term" value="C:cytoplasm"/>
    <property type="evidence" value="ECO:0007669"/>
    <property type="project" value="UniProtKB-SubCell"/>
</dbReference>
<dbReference type="InterPro" id="IPR036527">
    <property type="entry name" value="SCP2_sterol-bd_dom_sf"/>
</dbReference>
<dbReference type="GO" id="GO:0006744">
    <property type="term" value="P:ubiquinone biosynthetic process"/>
    <property type="evidence" value="ECO:0007669"/>
    <property type="project" value="UniProtKB-UniRule"/>
</dbReference>
<accession>A0AA48HLC4</accession>
<feature type="domain" description="SCP2" evidence="2">
    <location>
        <begin position="15"/>
        <end position="122"/>
    </location>
</feature>
<keyword evidence="1" id="KW-0831">Ubiquinone biosynthesis</keyword>
<gene>
    <name evidence="1" type="primary">ubiJ</name>
    <name evidence="3" type="ORF">MACH26_40920</name>
</gene>
<protein>
    <recommendedName>
        <fullName evidence="1">Ubiquinone biosynthesis accessory factor UbiJ</fullName>
    </recommendedName>
</protein>
<comment type="subcellular location">
    <subcellularLocation>
        <location evidence="1">Cytoplasm</location>
    </subcellularLocation>
</comment>
<proteinExistence type="inferred from homology"/>
<evidence type="ECO:0000256" key="1">
    <source>
        <dbReference type="HAMAP-Rule" id="MF_02215"/>
    </source>
</evidence>
<dbReference type="EMBL" id="AP027272">
    <property type="protein sequence ID" value="BDX08571.1"/>
    <property type="molecule type" value="Genomic_DNA"/>
</dbReference>
<dbReference type="RefSeq" id="WP_338294635.1">
    <property type="nucleotide sequence ID" value="NZ_AP027272.1"/>
</dbReference>
<evidence type="ECO:0000259" key="2">
    <source>
        <dbReference type="Pfam" id="PF02036"/>
    </source>
</evidence>
<comment type="function">
    <text evidence="1">Required for ubiquinone (coenzyme Q) biosynthesis. Binds hydrophobic ubiquinone biosynthetic intermediates via its SCP2 domain and is essential for the stability of the Ubi complex. May constitute a docking platform where Ubi enzymes assemble and access their SCP2-bound polyprenyl substrates.</text>
</comment>
<keyword evidence="4" id="KW-1185">Reference proteome</keyword>
<dbReference type="Proteomes" id="UP001333710">
    <property type="component" value="Chromosome"/>
</dbReference>
<evidence type="ECO:0000313" key="4">
    <source>
        <dbReference type="Proteomes" id="UP001333710"/>
    </source>
</evidence>
<dbReference type="Pfam" id="PF02036">
    <property type="entry name" value="SCP2"/>
    <property type="match status" value="1"/>
</dbReference>
<reference evidence="3" key="1">
    <citation type="submission" date="2023-01" db="EMBL/GenBank/DDBJ databases">
        <title>Complete genome sequence of Planctobacterium marinum strain Dej080120_11.</title>
        <authorList>
            <person name="Ueki S."/>
            <person name="Maruyama F."/>
        </authorList>
    </citation>
    <scope>NUCLEOTIDE SEQUENCE</scope>
    <source>
        <strain evidence="3">Dej080120_11</strain>
    </source>
</reference>
<comment type="similarity">
    <text evidence="1">Belongs to the UbiJ family.</text>
</comment>
<dbReference type="PANTHER" id="PTHR38693:SF1">
    <property type="entry name" value="UBIQUINONE BIOSYNTHESIS ACCESSORY FACTOR UBIJ"/>
    <property type="match status" value="1"/>
</dbReference>
<organism evidence="3 4">
    <name type="scientific">Planctobacterium marinum</name>
    <dbReference type="NCBI Taxonomy" id="1631968"/>
    <lineage>
        <taxon>Bacteria</taxon>
        <taxon>Pseudomonadati</taxon>
        <taxon>Pseudomonadota</taxon>
        <taxon>Gammaproteobacteria</taxon>
        <taxon>Alteromonadales</taxon>
        <taxon>Alteromonadaceae</taxon>
        <taxon>Planctobacterium</taxon>
    </lineage>
</organism>
<comment type="pathway">
    <text evidence="1">Cofactor biosynthesis; ubiquinone biosynthesis.</text>
</comment>
<name>A0AA48HLC4_9ALTE</name>
<dbReference type="InterPro" id="IPR038989">
    <property type="entry name" value="UbiJ"/>
</dbReference>
<dbReference type="SUPFAM" id="SSF55718">
    <property type="entry name" value="SCP-like"/>
    <property type="match status" value="1"/>
</dbReference>
<sequence>MPAAQLLSSVLESAINKLLTMDDAAPNKLAKLHGKRLQVSLSELHYDLLFVFSSSVDVLSVAKMTPEQANKLPDDIDCLLATSLFTLPELKDVANITQLIKQDKLNLLGDIQVAQQFSHVLKSVEIDWEEQLAKYTGDVVAHELSQAAQRLKKHFLGFLQRTETTLRDAALEEKNIAATEAAVDDFCGQVSAVQQRTQQLESRLSRLIELAK</sequence>